<organism evidence="1 2">
    <name type="scientific">Dawidia soli</name>
    <dbReference type="NCBI Taxonomy" id="2782352"/>
    <lineage>
        <taxon>Bacteria</taxon>
        <taxon>Pseudomonadati</taxon>
        <taxon>Bacteroidota</taxon>
        <taxon>Cytophagia</taxon>
        <taxon>Cytophagales</taxon>
        <taxon>Chryseotaleaceae</taxon>
        <taxon>Dawidia</taxon>
    </lineage>
</organism>
<proteinExistence type="predicted"/>
<evidence type="ECO:0000313" key="1">
    <source>
        <dbReference type="EMBL" id="MBT1687670.1"/>
    </source>
</evidence>
<protein>
    <submittedName>
        <fullName evidence="1">Uncharacterized protein</fullName>
    </submittedName>
</protein>
<sequence>MRYRSPFSLLYLNGYRPDPGSWDEAWILRIQKDLLLELEHHGGGMLQIEKEGWTKDDILKLTDALRPSEERMYHQWISADPALLRLLERGQVSDKGPLYNPALADHPAFESFQSFVSPYLAESIGRALSQAFAQYNFSGVRRLLEATALLTTAHVEEVQARLAGLLEDLAHALRRVEMGEEAFDRERFGRFVTPDFITLLNGLPESQAALREWLSVGLVNVLAKKVAGFAFSRKAYKCLLEMQCPPHVRQVLLSNYRSFRWLPVKLLAMWMSLCLIVYSLIMLGDIDSYPSSAVGTDTYRSYRNHLRTLVQKQMTPSGADSMRYILLTNPQVNNDHTLWHHAVPGTHLSDYRAAGAQPLTMVNRSPYDAVLFVMSDSALYNGFLARGDSLQVPIQAGDRLAFYVGNSWVPPGSMKRGVYPWTDVKALYGIFTSVDSTTLLLLDKIYCLSAAGAHTMPACIRLTTGDSGLLLDPGQVLEEISEKSP</sequence>
<comment type="caution">
    <text evidence="1">The sequence shown here is derived from an EMBL/GenBank/DDBJ whole genome shotgun (WGS) entry which is preliminary data.</text>
</comment>
<dbReference type="AlphaFoldDB" id="A0AAP2DB64"/>
<accession>A0AAP2DB64</accession>
<name>A0AAP2DB64_9BACT</name>
<reference evidence="1 2" key="1">
    <citation type="submission" date="2021-05" db="EMBL/GenBank/DDBJ databases">
        <title>A Polyphasic approach of four new species of the genus Ohtaekwangia: Ohtaekwangia histidinii sp. nov., Ohtaekwangia cretensis sp. nov., Ohtaekwangia indiensis sp. nov., Ohtaekwangia reichenbachii sp. nov. from diverse environment.</title>
        <authorList>
            <person name="Octaviana S."/>
        </authorList>
    </citation>
    <scope>NUCLEOTIDE SEQUENCE [LARGE SCALE GENOMIC DNA]</scope>
    <source>
        <strain evidence="1 2">PWU37</strain>
    </source>
</reference>
<gene>
    <name evidence="1" type="ORF">KK078_13950</name>
</gene>
<evidence type="ECO:0000313" key="2">
    <source>
        <dbReference type="Proteomes" id="UP001319180"/>
    </source>
</evidence>
<dbReference type="EMBL" id="JAHESC010000019">
    <property type="protein sequence ID" value="MBT1687670.1"/>
    <property type="molecule type" value="Genomic_DNA"/>
</dbReference>
<keyword evidence="2" id="KW-1185">Reference proteome</keyword>
<dbReference type="Proteomes" id="UP001319180">
    <property type="component" value="Unassembled WGS sequence"/>
</dbReference>
<dbReference type="RefSeq" id="WP_254090899.1">
    <property type="nucleotide sequence ID" value="NZ_JAHESC010000019.1"/>
</dbReference>